<dbReference type="Proteomes" id="UP000675882">
    <property type="component" value="Unassembled WGS sequence"/>
</dbReference>
<evidence type="ECO:0000313" key="2">
    <source>
        <dbReference type="Proteomes" id="UP000675882"/>
    </source>
</evidence>
<gene>
    <name evidence="1" type="ORF">NTGZN8_60076</name>
</gene>
<evidence type="ECO:0000313" key="1">
    <source>
        <dbReference type="EMBL" id="CAE6734764.1"/>
    </source>
</evidence>
<sequence>MAPGRLHDVDHLWCEKMHAVMSVGGETVVSCFRLQIA</sequence>
<keyword evidence="2" id="KW-1185">Reference proteome</keyword>
<accession>A0A916BHQ6</accession>
<proteinExistence type="predicted"/>
<reference evidence="1" key="1">
    <citation type="submission" date="2021-02" db="EMBL/GenBank/DDBJ databases">
        <authorList>
            <person name="Han P."/>
        </authorList>
    </citation>
    <scope>NUCLEOTIDE SEQUENCE</scope>
    <source>
        <strain evidence="1">Candidatus Nitrotoga sp. ZN8</strain>
    </source>
</reference>
<name>A0A916BHQ6_9PROT</name>
<dbReference type="AlphaFoldDB" id="A0A916BHQ6"/>
<comment type="caution">
    <text evidence="1">The sequence shown here is derived from an EMBL/GenBank/DDBJ whole genome shotgun (WGS) entry which is preliminary data.</text>
</comment>
<organism evidence="1 2">
    <name type="scientific">Candidatus Nitrotoga fabula</name>
    <dbReference type="NCBI Taxonomy" id="2182327"/>
    <lineage>
        <taxon>Bacteria</taxon>
        <taxon>Pseudomonadati</taxon>
        <taxon>Pseudomonadota</taxon>
        <taxon>Betaproteobacteria</taxon>
        <taxon>Nitrosomonadales</taxon>
        <taxon>Gallionellaceae</taxon>
        <taxon>Candidatus Nitrotoga</taxon>
    </lineage>
</organism>
<protein>
    <submittedName>
        <fullName evidence="1">Uncharacterized protein</fullName>
    </submittedName>
</protein>
<dbReference type="EMBL" id="CAJNBL010000041">
    <property type="protein sequence ID" value="CAE6734764.1"/>
    <property type="molecule type" value="Genomic_DNA"/>
</dbReference>